<dbReference type="Proteomes" id="UP001194696">
    <property type="component" value="Unassembled WGS sequence"/>
</dbReference>
<keyword evidence="4" id="KW-1185">Reference proteome</keyword>
<feature type="compositionally biased region" description="Basic and acidic residues" evidence="1">
    <location>
        <begin position="560"/>
        <end position="571"/>
    </location>
</feature>
<feature type="compositionally biased region" description="Polar residues" evidence="1">
    <location>
        <begin position="62"/>
        <end position="75"/>
    </location>
</feature>
<evidence type="ECO:0000313" key="3">
    <source>
        <dbReference type="EMBL" id="KAG0290492.1"/>
    </source>
</evidence>
<feature type="transmembrane region" description="Helical" evidence="2">
    <location>
        <begin position="6"/>
        <end position="24"/>
    </location>
</feature>
<feature type="compositionally biased region" description="Low complexity" evidence="1">
    <location>
        <begin position="307"/>
        <end position="320"/>
    </location>
</feature>
<gene>
    <name evidence="3" type="ORF">BGZ96_006046</name>
</gene>
<evidence type="ECO:0000256" key="2">
    <source>
        <dbReference type="SAM" id="Phobius"/>
    </source>
</evidence>
<feature type="compositionally biased region" description="Polar residues" evidence="1">
    <location>
        <begin position="291"/>
        <end position="306"/>
    </location>
</feature>
<feature type="region of interest" description="Disordered" evidence="1">
    <location>
        <begin position="168"/>
        <end position="192"/>
    </location>
</feature>
<reference evidence="3 4" key="1">
    <citation type="journal article" date="2020" name="Fungal Divers.">
        <title>Resolving the Mortierellaceae phylogeny through synthesis of multi-gene phylogenetics and phylogenomics.</title>
        <authorList>
            <person name="Vandepol N."/>
            <person name="Liber J."/>
            <person name="Desiro A."/>
            <person name="Na H."/>
            <person name="Kennedy M."/>
            <person name="Barry K."/>
            <person name="Grigoriev I.V."/>
            <person name="Miller A.N."/>
            <person name="O'Donnell K."/>
            <person name="Stajich J.E."/>
            <person name="Bonito G."/>
        </authorList>
    </citation>
    <scope>NUCLEOTIDE SEQUENCE [LARGE SCALE GENOMIC DNA]</scope>
    <source>
        <strain evidence="3 4">AD045</strain>
    </source>
</reference>
<feature type="region of interest" description="Disordered" evidence="1">
    <location>
        <begin position="235"/>
        <end position="680"/>
    </location>
</feature>
<keyword evidence="2" id="KW-1133">Transmembrane helix</keyword>
<dbReference type="EMBL" id="JAAAIM010000290">
    <property type="protein sequence ID" value="KAG0290492.1"/>
    <property type="molecule type" value="Genomic_DNA"/>
</dbReference>
<keyword evidence="2" id="KW-0472">Membrane</keyword>
<name>A0ABQ7K4Q3_9FUNG</name>
<feature type="compositionally biased region" description="Low complexity" evidence="1">
    <location>
        <begin position="633"/>
        <end position="669"/>
    </location>
</feature>
<comment type="caution">
    <text evidence="3">The sequence shown here is derived from an EMBL/GenBank/DDBJ whole genome shotgun (WGS) entry which is preliminary data.</text>
</comment>
<organism evidence="3 4">
    <name type="scientific">Linnemannia gamsii</name>
    <dbReference type="NCBI Taxonomy" id="64522"/>
    <lineage>
        <taxon>Eukaryota</taxon>
        <taxon>Fungi</taxon>
        <taxon>Fungi incertae sedis</taxon>
        <taxon>Mucoromycota</taxon>
        <taxon>Mortierellomycotina</taxon>
        <taxon>Mortierellomycetes</taxon>
        <taxon>Mortierellales</taxon>
        <taxon>Mortierellaceae</taxon>
        <taxon>Linnemannia</taxon>
    </lineage>
</organism>
<sequence length="702" mass="73641">MLTVSLIVVFVILAGMGLVVYCLFRRRSAKKRMHGFGGIGGKNNSGSLGSSVAAGGSGIGSNRKSMTARRQSSTSLGGGNSVIDTGKGGDPMASALAEMQEQQRRISDVDMSRALQQNALLSRRSSTLSLGGFHHHNHHQYVQQNQHPGGRVVSPTLGPARPQSAMTAGYWGSSGPGPAGDSAGEGSRRASMSGESIVIGSGDYVAGPLESSPDFRTTVYDELYYPSRQFLYPSGGGSSGANSNEQLLPPQHQHSNSYSNANMSRRSSLSPAGAYVAQQPPEMSVTGGNGQNPSPIFRTNTINTSSGQNYQQQMQYQQYYPPQPGPGVGPHRSNPSLPPPHLNRMSTPQPPAAIGSRSNGSSETTSKSPPSQQHSEGAGVGLGETIPRTSSPLADPSLKQHQRHPRRPQSMSMLRNNPPFTSPYGTNVGPDRSRSPPPLMSSSTGNLLDQQHQPHHRASYDGSNQLIIPPSITTRRRSMMPGGHSGGPTSPGGGGYVYQQGYHPHQHPYGGQDYFQEGHHQHTISPRSSVSPYGHGGAPYQYPQQQQQQYVAGRSSTQLTREHDHHEKSELIQDEGAGVGVGSSIMTYSSSSSSSGGASSTSTISTPIQPAINLNSVRAKSPPPPSSGGSGNWSGRSNHGNGPKVYIAPAPSSSSSSSSSRASASAAAAGLTISTPVDRGPLSAADLQLTEVLNSPTDSSAH</sequence>
<feature type="compositionally biased region" description="Polar residues" evidence="1">
    <location>
        <begin position="252"/>
        <end position="270"/>
    </location>
</feature>
<protein>
    <submittedName>
        <fullName evidence="3">Uncharacterized protein</fullName>
    </submittedName>
</protein>
<feature type="compositionally biased region" description="Gly residues" evidence="1">
    <location>
        <begin position="483"/>
        <end position="496"/>
    </location>
</feature>
<feature type="compositionally biased region" description="Low complexity" evidence="1">
    <location>
        <begin position="539"/>
        <end position="550"/>
    </location>
</feature>
<feature type="compositionally biased region" description="Polar residues" evidence="1">
    <location>
        <begin position="409"/>
        <end position="425"/>
    </location>
</feature>
<evidence type="ECO:0000313" key="4">
    <source>
        <dbReference type="Proteomes" id="UP001194696"/>
    </source>
</evidence>
<accession>A0ABQ7K4Q3</accession>
<feature type="compositionally biased region" description="Low complexity" evidence="1">
    <location>
        <begin position="582"/>
        <end position="606"/>
    </location>
</feature>
<feature type="region of interest" description="Disordered" evidence="1">
    <location>
        <begin position="52"/>
        <end position="85"/>
    </location>
</feature>
<feature type="compositionally biased region" description="Polar residues" evidence="1">
    <location>
        <begin position="356"/>
        <end position="375"/>
    </location>
</feature>
<proteinExistence type="predicted"/>
<keyword evidence="2" id="KW-0812">Transmembrane</keyword>
<evidence type="ECO:0000256" key="1">
    <source>
        <dbReference type="SAM" id="MobiDB-lite"/>
    </source>
</evidence>
<feature type="compositionally biased region" description="Low complexity" evidence="1">
    <location>
        <begin position="497"/>
        <end position="512"/>
    </location>
</feature>